<feature type="region of interest" description="Disordered" evidence="1">
    <location>
        <begin position="248"/>
        <end position="274"/>
    </location>
</feature>
<evidence type="ECO:0000256" key="1">
    <source>
        <dbReference type="SAM" id="MobiDB-lite"/>
    </source>
</evidence>
<reference evidence="3 4" key="1">
    <citation type="journal article" date="2010" name="Plant Cell">
        <title>The Chlorella variabilis NC64A genome reveals adaptation to photosymbiosis, coevolution with viruses, and cryptic sex.</title>
        <authorList>
            <person name="Blanc G."/>
            <person name="Duncan G."/>
            <person name="Agarkova I."/>
            <person name="Borodovsky M."/>
            <person name="Gurnon J."/>
            <person name="Kuo A."/>
            <person name="Lindquist E."/>
            <person name="Lucas S."/>
            <person name="Pangilinan J."/>
            <person name="Polle J."/>
            <person name="Salamov A."/>
            <person name="Terry A."/>
            <person name="Yamada T."/>
            <person name="Dunigan D.D."/>
            <person name="Grigoriev I.V."/>
            <person name="Claverie J.M."/>
            <person name="Van Etten J.L."/>
        </authorList>
    </citation>
    <scope>NUCLEOTIDE SEQUENCE [LARGE SCALE GENOMIC DNA]</scope>
    <source>
        <strain evidence="3 4">NC64A</strain>
    </source>
</reference>
<dbReference type="OrthoDB" id="686784at2759"/>
<dbReference type="InterPro" id="IPR007701">
    <property type="entry name" value="Interferon-rel_develop_reg_N"/>
</dbReference>
<keyword evidence="4" id="KW-1185">Reference proteome</keyword>
<evidence type="ECO:0000313" key="4">
    <source>
        <dbReference type="Proteomes" id="UP000008141"/>
    </source>
</evidence>
<dbReference type="InterPro" id="IPR039777">
    <property type="entry name" value="IFRD"/>
</dbReference>
<dbReference type="EMBL" id="GL433839">
    <property type="protein sequence ID" value="EFN57609.1"/>
    <property type="molecule type" value="Genomic_DNA"/>
</dbReference>
<name>E1ZA10_CHLVA</name>
<sequence length="437" mass="47827">MGRRKSSTAGSEHDTESLGSLEYGSRASGGGRRAQREPGFEEELVEVDPFDTAVEQLYEKRCEEGLGVVGYAATDELHSAWRSSRIAACMNVSGVQGYNAEDTLTQLFLSSIRKGKESEACLAAKALGLHVTTLGASTASEGIYQELLNGSDVDVRAATGEGVALLWLMGDLSSLPESPRPSRSSSNATNTYNSLVAMAVGSPRTPRIAAAMAAFGSPGNGAASASRNDKQGPAAWSEMQLTAATTEQDGYGAALQQERQAQQQQQQSHPAVADECVWGEEEEEEEEVDSLEAIVERMRDLAKNRGHASRLNKGDRATSRGTFRDLLAIIEGEYVPEQKIKLRHGDLLLVSGLPDNIRLNYLRAYLADAFQSHLQSNELLHEVFHFQPAVEPEEKLTPLEKRMFRSKSSCDVRDRTELRRQERSQMANYRHGSLADY</sequence>
<dbReference type="KEGG" id="cvr:CHLNCDRAFT_142687"/>
<dbReference type="PANTHER" id="PTHR12354:SF1">
    <property type="entry name" value="INTERFERON-RELATED DEVELOPMENTAL REGULATOR 1"/>
    <property type="match status" value="1"/>
</dbReference>
<feature type="compositionally biased region" description="Low complexity" evidence="1">
    <location>
        <begin position="253"/>
        <end position="267"/>
    </location>
</feature>
<gene>
    <name evidence="3" type="ORF">CHLNCDRAFT_142687</name>
</gene>
<evidence type="ECO:0000313" key="3">
    <source>
        <dbReference type="EMBL" id="EFN57609.1"/>
    </source>
</evidence>
<dbReference type="Proteomes" id="UP000008141">
    <property type="component" value="Unassembled WGS sequence"/>
</dbReference>
<dbReference type="eggNOG" id="KOG2842">
    <property type="taxonomic scope" value="Eukaryota"/>
</dbReference>
<protein>
    <recommendedName>
        <fullName evidence="2">Interferon-related developmental regulator N-terminal domain-containing protein</fullName>
    </recommendedName>
</protein>
<dbReference type="GeneID" id="17357058"/>
<dbReference type="STRING" id="554065.E1ZA10"/>
<dbReference type="PANTHER" id="PTHR12354">
    <property type="entry name" value="INTERFERON-RELATED DEVELOPMENTAL REGULATOR"/>
    <property type="match status" value="1"/>
</dbReference>
<dbReference type="Pfam" id="PF05004">
    <property type="entry name" value="IFRD"/>
    <property type="match status" value="1"/>
</dbReference>
<proteinExistence type="predicted"/>
<dbReference type="InParanoid" id="E1ZA10"/>
<dbReference type="AlphaFoldDB" id="E1ZA10"/>
<dbReference type="OMA" id="SHYEKNE"/>
<organism evidence="4">
    <name type="scientific">Chlorella variabilis</name>
    <name type="common">Green alga</name>
    <dbReference type="NCBI Taxonomy" id="554065"/>
    <lineage>
        <taxon>Eukaryota</taxon>
        <taxon>Viridiplantae</taxon>
        <taxon>Chlorophyta</taxon>
        <taxon>core chlorophytes</taxon>
        <taxon>Trebouxiophyceae</taxon>
        <taxon>Chlorellales</taxon>
        <taxon>Chlorellaceae</taxon>
        <taxon>Chlorella clade</taxon>
        <taxon>Chlorella</taxon>
    </lineage>
</organism>
<evidence type="ECO:0000259" key="2">
    <source>
        <dbReference type="Pfam" id="PF05004"/>
    </source>
</evidence>
<feature type="region of interest" description="Disordered" evidence="1">
    <location>
        <begin position="1"/>
        <end position="41"/>
    </location>
</feature>
<dbReference type="RefSeq" id="XP_005849711.1">
    <property type="nucleotide sequence ID" value="XM_005849649.1"/>
</dbReference>
<accession>E1ZA10</accession>
<feature type="domain" description="Interferon-related developmental regulator N-terminal" evidence="2">
    <location>
        <begin position="102"/>
        <end position="148"/>
    </location>
</feature>